<dbReference type="PANTHER" id="PTHR21496">
    <property type="entry name" value="FERREDOXIN-RELATED"/>
    <property type="match status" value="1"/>
</dbReference>
<dbReference type="InterPro" id="IPR036922">
    <property type="entry name" value="Rieske_2Fe-2S_sf"/>
</dbReference>
<reference evidence="8 9" key="1">
    <citation type="journal article" date="2016" name="Nat. Commun.">
        <title>Thousands of microbial genomes shed light on interconnected biogeochemical processes in an aquifer system.</title>
        <authorList>
            <person name="Anantharaman K."/>
            <person name="Brown C.T."/>
            <person name="Hug L.A."/>
            <person name="Sharon I."/>
            <person name="Castelle C.J."/>
            <person name="Probst A.J."/>
            <person name="Thomas B.C."/>
            <person name="Singh A."/>
            <person name="Wilkins M.J."/>
            <person name="Karaoz U."/>
            <person name="Brodie E.L."/>
            <person name="Williams K.H."/>
            <person name="Hubbard S.S."/>
            <person name="Banfield J.F."/>
        </authorList>
    </citation>
    <scope>NUCLEOTIDE SEQUENCE [LARGE SCALE GENOMIC DNA]</scope>
</reference>
<dbReference type="STRING" id="1798384.A3D03_04820"/>
<dbReference type="AlphaFoldDB" id="A0A1F6A9V0"/>
<evidence type="ECO:0000313" key="9">
    <source>
        <dbReference type="Proteomes" id="UP000177092"/>
    </source>
</evidence>
<comment type="similarity">
    <text evidence="6">Belongs to the bacterial ring-hydroxylating dioxygenase ferredoxin component family.</text>
</comment>
<organism evidence="8 9">
    <name type="scientific">Candidatus Gottesmanbacteria bacterium RIFCSPHIGHO2_02_FULL_40_13</name>
    <dbReference type="NCBI Taxonomy" id="1798384"/>
    <lineage>
        <taxon>Bacteria</taxon>
        <taxon>Candidatus Gottesmaniibacteriota</taxon>
    </lineage>
</organism>
<evidence type="ECO:0000256" key="2">
    <source>
        <dbReference type="ARBA" id="ARBA00022723"/>
    </source>
</evidence>
<accession>A0A1F6A9V0</accession>
<sequence length="102" mass="10952">MATFIKVASQNDIADGKMKEFRVEGKTIVIANTDGEFLAFDGICTHAHCALVGGYLDGQTITCYCHGAQFNTKTGEVLAPPANSPLKVYNVKTEGEDLLVEV</sequence>
<dbReference type="InterPro" id="IPR017941">
    <property type="entry name" value="Rieske_2Fe-2S"/>
</dbReference>
<keyword evidence="1" id="KW-0001">2Fe-2S</keyword>
<evidence type="ECO:0000256" key="3">
    <source>
        <dbReference type="ARBA" id="ARBA00023004"/>
    </source>
</evidence>
<gene>
    <name evidence="8" type="ORF">A3D03_04820</name>
</gene>
<evidence type="ECO:0000313" key="8">
    <source>
        <dbReference type="EMBL" id="OGG21212.1"/>
    </source>
</evidence>
<evidence type="ECO:0000256" key="4">
    <source>
        <dbReference type="ARBA" id="ARBA00023014"/>
    </source>
</evidence>
<dbReference type="GO" id="GO:0051537">
    <property type="term" value="F:2 iron, 2 sulfur cluster binding"/>
    <property type="evidence" value="ECO:0007669"/>
    <property type="project" value="UniProtKB-KW"/>
</dbReference>
<evidence type="ECO:0000256" key="5">
    <source>
        <dbReference type="ARBA" id="ARBA00034078"/>
    </source>
</evidence>
<evidence type="ECO:0000256" key="6">
    <source>
        <dbReference type="ARBA" id="ARBA00038001"/>
    </source>
</evidence>
<feature type="domain" description="Rieske" evidence="7">
    <location>
        <begin position="5"/>
        <end position="100"/>
    </location>
</feature>
<dbReference type="EMBL" id="MFJN01000026">
    <property type="protein sequence ID" value="OGG21212.1"/>
    <property type="molecule type" value="Genomic_DNA"/>
</dbReference>
<protein>
    <recommendedName>
        <fullName evidence="7">Rieske domain-containing protein</fullName>
    </recommendedName>
</protein>
<keyword evidence="2" id="KW-0479">Metal-binding</keyword>
<keyword evidence="3" id="KW-0408">Iron</keyword>
<comment type="caution">
    <text evidence="8">The sequence shown here is derived from an EMBL/GenBank/DDBJ whole genome shotgun (WGS) entry which is preliminary data.</text>
</comment>
<evidence type="ECO:0000259" key="7">
    <source>
        <dbReference type="PROSITE" id="PS51296"/>
    </source>
</evidence>
<dbReference type="Proteomes" id="UP000177092">
    <property type="component" value="Unassembled WGS sequence"/>
</dbReference>
<dbReference type="CDD" id="cd03528">
    <property type="entry name" value="Rieske_RO_ferredoxin"/>
    <property type="match status" value="1"/>
</dbReference>
<dbReference type="PROSITE" id="PS51296">
    <property type="entry name" value="RIESKE"/>
    <property type="match status" value="1"/>
</dbReference>
<dbReference type="SUPFAM" id="SSF50022">
    <property type="entry name" value="ISP domain"/>
    <property type="match status" value="1"/>
</dbReference>
<name>A0A1F6A9V0_9BACT</name>
<dbReference type="Pfam" id="PF00355">
    <property type="entry name" value="Rieske"/>
    <property type="match status" value="1"/>
</dbReference>
<evidence type="ECO:0000256" key="1">
    <source>
        <dbReference type="ARBA" id="ARBA00022714"/>
    </source>
</evidence>
<keyword evidence="4" id="KW-0411">Iron-sulfur</keyword>
<comment type="cofactor">
    <cofactor evidence="5">
        <name>[2Fe-2S] cluster</name>
        <dbReference type="ChEBI" id="CHEBI:190135"/>
    </cofactor>
</comment>
<dbReference type="GO" id="GO:0046872">
    <property type="term" value="F:metal ion binding"/>
    <property type="evidence" value="ECO:0007669"/>
    <property type="project" value="UniProtKB-KW"/>
</dbReference>
<dbReference type="PANTHER" id="PTHR21496:SF0">
    <property type="entry name" value="RIESKE DOMAIN-CONTAINING PROTEIN"/>
    <property type="match status" value="1"/>
</dbReference>
<dbReference type="Gene3D" id="2.102.10.10">
    <property type="entry name" value="Rieske [2Fe-2S] iron-sulphur domain"/>
    <property type="match status" value="1"/>
</dbReference>
<proteinExistence type="inferred from homology"/>